<keyword evidence="2" id="KW-0418">Kinase</keyword>
<reference evidence="2 3" key="1">
    <citation type="submission" date="2019-04" db="EMBL/GenBank/DDBJ databases">
        <title>Draft genome of the big-headed turtle Platysternon megacephalum.</title>
        <authorList>
            <person name="Gong S."/>
        </authorList>
    </citation>
    <scope>NUCLEOTIDE SEQUENCE [LARGE SCALE GENOMIC DNA]</scope>
    <source>
        <strain evidence="2">DO16091913</strain>
        <tissue evidence="2">Muscle</tissue>
    </source>
</reference>
<dbReference type="AlphaFoldDB" id="A0A4D9F0S2"/>
<protein>
    <submittedName>
        <fullName evidence="2">Serine/threonine-protein kinase Sgk3</fullName>
    </submittedName>
</protein>
<keyword evidence="1" id="KW-0472">Membrane</keyword>
<sequence>MLFEVSQSKQKERTTLEIERKLITLSTGGLVSFPLVVMVLCLTQLLTAALSTTRAGNVFQLWSRLLQLTLTRRSRLNKLTDKKGLINTSQRNAVLTSKLADRDTHSYTSPGKKDRLVQWYCGKLLTLATKDVTKSSQSPWNGLLGVGVRRVTSGTRTYNLS</sequence>
<dbReference type="Proteomes" id="UP000297703">
    <property type="component" value="Unassembled WGS sequence"/>
</dbReference>
<dbReference type="GO" id="GO:0016301">
    <property type="term" value="F:kinase activity"/>
    <property type="evidence" value="ECO:0007669"/>
    <property type="project" value="UniProtKB-KW"/>
</dbReference>
<feature type="transmembrane region" description="Helical" evidence="1">
    <location>
        <begin position="21"/>
        <end position="46"/>
    </location>
</feature>
<gene>
    <name evidence="2" type="ORF">DR999_PMT04951</name>
</gene>
<evidence type="ECO:0000313" key="3">
    <source>
        <dbReference type="Proteomes" id="UP000297703"/>
    </source>
</evidence>
<keyword evidence="1" id="KW-1133">Transmembrane helix</keyword>
<dbReference type="EMBL" id="QXTE01000028">
    <property type="protein sequence ID" value="TFK11770.1"/>
    <property type="molecule type" value="Genomic_DNA"/>
</dbReference>
<comment type="caution">
    <text evidence="2">The sequence shown here is derived from an EMBL/GenBank/DDBJ whole genome shotgun (WGS) entry which is preliminary data.</text>
</comment>
<evidence type="ECO:0000313" key="2">
    <source>
        <dbReference type="EMBL" id="TFK11770.1"/>
    </source>
</evidence>
<proteinExistence type="predicted"/>
<reference evidence="2 3" key="2">
    <citation type="submission" date="2019-04" db="EMBL/GenBank/DDBJ databases">
        <title>The genome sequence of big-headed turtle.</title>
        <authorList>
            <person name="Gong S."/>
        </authorList>
    </citation>
    <scope>NUCLEOTIDE SEQUENCE [LARGE SCALE GENOMIC DNA]</scope>
    <source>
        <strain evidence="2">DO16091913</strain>
        <tissue evidence="2">Muscle</tissue>
    </source>
</reference>
<evidence type="ECO:0000256" key="1">
    <source>
        <dbReference type="SAM" id="Phobius"/>
    </source>
</evidence>
<keyword evidence="3" id="KW-1185">Reference proteome</keyword>
<organism evidence="2 3">
    <name type="scientific">Platysternon megacephalum</name>
    <name type="common">big-headed turtle</name>
    <dbReference type="NCBI Taxonomy" id="55544"/>
    <lineage>
        <taxon>Eukaryota</taxon>
        <taxon>Metazoa</taxon>
        <taxon>Chordata</taxon>
        <taxon>Craniata</taxon>
        <taxon>Vertebrata</taxon>
        <taxon>Euteleostomi</taxon>
        <taxon>Archelosauria</taxon>
        <taxon>Testudinata</taxon>
        <taxon>Testudines</taxon>
        <taxon>Cryptodira</taxon>
        <taxon>Durocryptodira</taxon>
        <taxon>Testudinoidea</taxon>
        <taxon>Platysternidae</taxon>
        <taxon>Platysternon</taxon>
    </lineage>
</organism>
<accession>A0A4D9F0S2</accession>
<keyword evidence="1" id="KW-0812">Transmembrane</keyword>
<name>A0A4D9F0S2_9SAUR</name>
<keyword evidence="2" id="KW-0808">Transferase</keyword>